<dbReference type="CDD" id="cd00093">
    <property type="entry name" value="HTH_XRE"/>
    <property type="match status" value="1"/>
</dbReference>
<keyword evidence="3" id="KW-0804">Transcription</keyword>
<reference evidence="5 6" key="1">
    <citation type="journal article" date="2019" name="ISME J.">
        <title>Genome analyses of uncultured TG2/ZB3 bacteria in 'Margulisbacteria' specifically attached to ectosymbiotic spirochetes of protists in the termite gut.</title>
        <authorList>
            <person name="Utami Y.D."/>
            <person name="Kuwahara H."/>
            <person name="Igai K."/>
            <person name="Murakami T."/>
            <person name="Sugaya K."/>
            <person name="Morikawa T."/>
            <person name="Nagura Y."/>
            <person name="Yuki M."/>
            <person name="Deevong P."/>
            <person name="Inoue T."/>
            <person name="Kihara K."/>
            <person name="Lo N."/>
            <person name="Yamada A."/>
            <person name="Ohkuma M."/>
            <person name="Hongoh Y."/>
        </authorList>
    </citation>
    <scope>NUCLEOTIDE SEQUENCE [LARGE SCALE GENOMIC DNA]</scope>
    <source>
        <strain evidence="5">NkOx7-01</strain>
    </source>
</reference>
<keyword evidence="2" id="KW-0238">DNA-binding</keyword>
<dbReference type="SMART" id="SM00530">
    <property type="entry name" value="HTH_XRE"/>
    <property type="match status" value="1"/>
</dbReference>
<gene>
    <name evidence="5" type="ORF">NO1_1648</name>
</gene>
<proteinExistence type="predicted"/>
<dbReference type="Gene3D" id="1.10.260.40">
    <property type="entry name" value="lambda repressor-like DNA-binding domains"/>
    <property type="match status" value="1"/>
</dbReference>
<keyword evidence="1" id="KW-0805">Transcription regulation</keyword>
<evidence type="ECO:0000313" key="6">
    <source>
        <dbReference type="Proteomes" id="UP000269352"/>
    </source>
</evidence>
<name>A0A388TCA3_TERA1</name>
<dbReference type="InterPro" id="IPR050807">
    <property type="entry name" value="TransReg_Diox_bact_type"/>
</dbReference>
<accession>A0A388TCA3</accession>
<dbReference type="PROSITE" id="PS50943">
    <property type="entry name" value="HTH_CROC1"/>
    <property type="match status" value="1"/>
</dbReference>
<dbReference type="SUPFAM" id="SSF47413">
    <property type="entry name" value="lambda repressor-like DNA-binding domains"/>
    <property type="match status" value="1"/>
</dbReference>
<sequence length="74" mass="8284">MNTRLSVIVGCNIKRHRKKLCLSQEKLAERAGLHRTYIGGVERGERNITLDSLQVIAIALNIAPTKLIMETNNV</sequence>
<keyword evidence="6" id="KW-1185">Reference proteome</keyword>
<dbReference type="PANTHER" id="PTHR46797">
    <property type="entry name" value="HTH-TYPE TRANSCRIPTIONAL REGULATOR"/>
    <property type="match status" value="1"/>
</dbReference>
<comment type="caution">
    <text evidence="5">The sequence shown here is derived from an EMBL/GenBank/DDBJ whole genome shotgun (WGS) entry which is preliminary data.</text>
</comment>
<evidence type="ECO:0000256" key="1">
    <source>
        <dbReference type="ARBA" id="ARBA00023015"/>
    </source>
</evidence>
<dbReference type="GO" id="GO:0005829">
    <property type="term" value="C:cytosol"/>
    <property type="evidence" value="ECO:0007669"/>
    <property type="project" value="TreeGrafter"/>
</dbReference>
<dbReference type="Pfam" id="PF01381">
    <property type="entry name" value="HTH_3"/>
    <property type="match status" value="1"/>
</dbReference>
<dbReference type="EMBL" id="BGZN01000048">
    <property type="protein sequence ID" value="GBR74483.1"/>
    <property type="molecule type" value="Genomic_DNA"/>
</dbReference>
<dbReference type="AlphaFoldDB" id="A0A388TCA3"/>
<evidence type="ECO:0000256" key="2">
    <source>
        <dbReference type="ARBA" id="ARBA00023125"/>
    </source>
</evidence>
<feature type="domain" description="HTH cro/C1-type" evidence="4">
    <location>
        <begin position="13"/>
        <end position="67"/>
    </location>
</feature>
<organism evidence="5 6">
    <name type="scientific">Termititenax aidoneus</name>
    <dbReference type="NCBI Taxonomy" id="2218524"/>
    <lineage>
        <taxon>Bacteria</taxon>
        <taxon>Bacillati</taxon>
        <taxon>Candidatus Margulisiibacteriota</taxon>
        <taxon>Candidatus Termititenacia</taxon>
        <taxon>Candidatus Termititenacales</taxon>
        <taxon>Candidatus Termititenacaceae</taxon>
        <taxon>Candidatus Termititenax</taxon>
    </lineage>
</organism>
<dbReference type="GO" id="GO:0003677">
    <property type="term" value="F:DNA binding"/>
    <property type="evidence" value="ECO:0007669"/>
    <property type="project" value="UniProtKB-KW"/>
</dbReference>
<dbReference type="InterPro" id="IPR010982">
    <property type="entry name" value="Lambda_DNA-bd_dom_sf"/>
</dbReference>
<evidence type="ECO:0000313" key="5">
    <source>
        <dbReference type="EMBL" id="GBR74483.1"/>
    </source>
</evidence>
<evidence type="ECO:0000259" key="4">
    <source>
        <dbReference type="PROSITE" id="PS50943"/>
    </source>
</evidence>
<dbReference type="PANTHER" id="PTHR46797:SF23">
    <property type="entry name" value="HTH-TYPE TRANSCRIPTIONAL REGULATOR SUTR"/>
    <property type="match status" value="1"/>
</dbReference>
<protein>
    <submittedName>
        <fullName evidence="5">Transcriptional regulator XRE family</fullName>
    </submittedName>
</protein>
<dbReference type="InterPro" id="IPR001387">
    <property type="entry name" value="Cro/C1-type_HTH"/>
</dbReference>
<evidence type="ECO:0000256" key="3">
    <source>
        <dbReference type="ARBA" id="ARBA00023163"/>
    </source>
</evidence>
<dbReference type="GO" id="GO:0003700">
    <property type="term" value="F:DNA-binding transcription factor activity"/>
    <property type="evidence" value="ECO:0007669"/>
    <property type="project" value="TreeGrafter"/>
</dbReference>
<dbReference type="Proteomes" id="UP000269352">
    <property type="component" value="Unassembled WGS sequence"/>
</dbReference>